<keyword evidence="7" id="KW-0029">Amino-acid transport</keyword>
<dbReference type="PIRSF" id="PIRSF039085">
    <property type="entry name" value="ABC_ATPase_HisP"/>
    <property type="match status" value="1"/>
</dbReference>
<dbReference type="PROSITE" id="PS00211">
    <property type="entry name" value="ABC_TRANSPORTER_1"/>
    <property type="match status" value="1"/>
</dbReference>
<gene>
    <name evidence="10" type="ORF">B5F17_02325</name>
</gene>
<protein>
    <submittedName>
        <fullName evidence="10">ABC transporter ATP-binding protein</fullName>
    </submittedName>
</protein>
<dbReference type="PANTHER" id="PTHR43166:SF30">
    <property type="entry name" value="METHIONINE IMPORT ATP-BINDING PROTEIN METN"/>
    <property type="match status" value="1"/>
</dbReference>
<dbReference type="RefSeq" id="WP_087370340.1">
    <property type="nucleotide sequence ID" value="NZ_NFKK01000002.1"/>
</dbReference>
<dbReference type="GO" id="GO:0005524">
    <property type="term" value="F:ATP binding"/>
    <property type="evidence" value="ECO:0007669"/>
    <property type="project" value="UniProtKB-KW"/>
</dbReference>
<keyword evidence="8" id="KW-0472">Membrane</keyword>
<evidence type="ECO:0000259" key="9">
    <source>
        <dbReference type="PROSITE" id="PS50893"/>
    </source>
</evidence>
<dbReference type="Pfam" id="PF00005">
    <property type="entry name" value="ABC_tran"/>
    <property type="match status" value="1"/>
</dbReference>
<evidence type="ECO:0000313" key="10">
    <source>
        <dbReference type="EMBL" id="OUP54065.1"/>
    </source>
</evidence>
<dbReference type="InterPro" id="IPR050086">
    <property type="entry name" value="MetN_ABC_transporter-like"/>
</dbReference>
<comment type="caution">
    <text evidence="10">The sequence shown here is derived from an EMBL/GenBank/DDBJ whole genome shotgun (WGS) entry which is preliminary data.</text>
</comment>
<dbReference type="EMBL" id="NFKK01000002">
    <property type="protein sequence ID" value="OUP54065.1"/>
    <property type="molecule type" value="Genomic_DNA"/>
</dbReference>
<evidence type="ECO:0000256" key="3">
    <source>
        <dbReference type="ARBA" id="ARBA00022475"/>
    </source>
</evidence>
<keyword evidence="6" id="KW-1278">Translocase</keyword>
<evidence type="ECO:0000313" key="11">
    <source>
        <dbReference type="Proteomes" id="UP000195897"/>
    </source>
</evidence>
<feature type="domain" description="ABC transporter" evidence="9">
    <location>
        <begin position="2"/>
        <end position="241"/>
    </location>
</feature>
<keyword evidence="5 10" id="KW-0067">ATP-binding</keyword>
<dbReference type="Gene3D" id="3.40.50.300">
    <property type="entry name" value="P-loop containing nucleotide triphosphate hydrolases"/>
    <property type="match status" value="1"/>
</dbReference>
<evidence type="ECO:0000256" key="6">
    <source>
        <dbReference type="ARBA" id="ARBA00022967"/>
    </source>
</evidence>
<evidence type="ECO:0000256" key="2">
    <source>
        <dbReference type="ARBA" id="ARBA00022448"/>
    </source>
</evidence>
<name>A0A1Y4LBG2_9FIRM</name>
<accession>A0A1Y4LBG2</accession>
<keyword evidence="3" id="KW-1003">Cell membrane</keyword>
<evidence type="ECO:0000256" key="4">
    <source>
        <dbReference type="ARBA" id="ARBA00022741"/>
    </source>
</evidence>
<dbReference type="FunFam" id="3.40.50.300:FF:000056">
    <property type="entry name" value="Cell division ATP-binding protein FtsE"/>
    <property type="match status" value="1"/>
</dbReference>
<dbReference type="InterPro" id="IPR030679">
    <property type="entry name" value="ABC_ATPase_HisP-typ"/>
</dbReference>
<reference evidence="11" key="1">
    <citation type="submission" date="2017-04" db="EMBL/GenBank/DDBJ databases">
        <title>Function of individual gut microbiota members based on whole genome sequencing of pure cultures obtained from chicken caecum.</title>
        <authorList>
            <person name="Medvecky M."/>
            <person name="Cejkova D."/>
            <person name="Polansky O."/>
            <person name="Karasova D."/>
            <person name="Kubasova T."/>
            <person name="Cizek A."/>
            <person name="Rychlik I."/>
        </authorList>
    </citation>
    <scope>NUCLEOTIDE SEQUENCE [LARGE SCALE GENOMIC DNA]</scope>
    <source>
        <strain evidence="11">An180</strain>
    </source>
</reference>
<dbReference type="GO" id="GO:0015424">
    <property type="term" value="F:ABC-type amino acid transporter activity"/>
    <property type="evidence" value="ECO:0007669"/>
    <property type="project" value="InterPro"/>
</dbReference>
<dbReference type="InterPro" id="IPR041701">
    <property type="entry name" value="MetN_ABC"/>
</dbReference>
<dbReference type="GO" id="GO:0016887">
    <property type="term" value="F:ATP hydrolysis activity"/>
    <property type="evidence" value="ECO:0007669"/>
    <property type="project" value="InterPro"/>
</dbReference>
<dbReference type="SMART" id="SM00382">
    <property type="entry name" value="AAA"/>
    <property type="match status" value="1"/>
</dbReference>
<dbReference type="InterPro" id="IPR003439">
    <property type="entry name" value="ABC_transporter-like_ATP-bd"/>
</dbReference>
<dbReference type="AlphaFoldDB" id="A0A1Y4LBG2"/>
<dbReference type="PROSITE" id="PS50893">
    <property type="entry name" value="ABC_TRANSPORTER_2"/>
    <property type="match status" value="1"/>
</dbReference>
<dbReference type="InterPro" id="IPR017871">
    <property type="entry name" value="ABC_transporter-like_CS"/>
</dbReference>
<organism evidence="10 11">
    <name type="scientific">Butyricicoccus pullicaecorum</name>
    <dbReference type="NCBI Taxonomy" id="501571"/>
    <lineage>
        <taxon>Bacteria</taxon>
        <taxon>Bacillati</taxon>
        <taxon>Bacillota</taxon>
        <taxon>Clostridia</taxon>
        <taxon>Eubacteriales</taxon>
        <taxon>Butyricicoccaceae</taxon>
        <taxon>Butyricicoccus</taxon>
    </lineage>
</organism>
<dbReference type="Proteomes" id="UP000195897">
    <property type="component" value="Unassembled WGS sequence"/>
</dbReference>
<dbReference type="InterPro" id="IPR027417">
    <property type="entry name" value="P-loop_NTPase"/>
</dbReference>
<keyword evidence="2" id="KW-0813">Transport</keyword>
<proteinExistence type="inferred from homology"/>
<comment type="similarity">
    <text evidence="1">Belongs to the ABC transporter superfamily.</text>
</comment>
<evidence type="ECO:0000256" key="1">
    <source>
        <dbReference type="ARBA" id="ARBA00005417"/>
    </source>
</evidence>
<dbReference type="GO" id="GO:0005886">
    <property type="term" value="C:plasma membrane"/>
    <property type="evidence" value="ECO:0007669"/>
    <property type="project" value="UniProtKB-ARBA"/>
</dbReference>
<keyword evidence="4" id="KW-0547">Nucleotide-binding</keyword>
<dbReference type="PANTHER" id="PTHR43166">
    <property type="entry name" value="AMINO ACID IMPORT ATP-BINDING PROTEIN"/>
    <property type="match status" value="1"/>
</dbReference>
<evidence type="ECO:0000256" key="5">
    <source>
        <dbReference type="ARBA" id="ARBA00022840"/>
    </source>
</evidence>
<dbReference type="SUPFAM" id="SSF52540">
    <property type="entry name" value="P-loop containing nucleoside triphosphate hydrolases"/>
    <property type="match status" value="1"/>
</dbReference>
<evidence type="ECO:0000256" key="8">
    <source>
        <dbReference type="ARBA" id="ARBA00023136"/>
    </source>
</evidence>
<sequence>MIELQNLTKRFETPKGTFHALDQVSLSIEDGDIFGIIGISGAGKSTLIRCINLLERPEAGKILIDGNDITQYSERQLRTLRRNIGMVFQQFHLLMQLTILENVMLPMQIAGVPKANQRKKALELLELVGLLEQKDKYPAQLSGGQQQRVSIARALANDPKVLLCDEPTSALDPLTTSSVLHLLKDIHEKLGVTIVIITHQIEVVQKICNRMAVIDHAVIAEQGDVQTIFQNPQAQITKQLLGRVSWHV</sequence>
<evidence type="ECO:0000256" key="7">
    <source>
        <dbReference type="ARBA" id="ARBA00022970"/>
    </source>
</evidence>
<dbReference type="CDD" id="cd03258">
    <property type="entry name" value="ABC_MetN_methionine_transporter"/>
    <property type="match status" value="1"/>
</dbReference>
<dbReference type="InterPro" id="IPR003593">
    <property type="entry name" value="AAA+_ATPase"/>
</dbReference>